<dbReference type="GO" id="GO:0016787">
    <property type="term" value="F:hydrolase activity"/>
    <property type="evidence" value="ECO:0007669"/>
    <property type="project" value="UniProtKB-KW"/>
</dbReference>
<dbReference type="PROSITE" id="PS50893">
    <property type="entry name" value="ABC_TRANSPORTER_2"/>
    <property type="match status" value="1"/>
</dbReference>
<evidence type="ECO:0000259" key="7">
    <source>
        <dbReference type="PROSITE" id="PS50893"/>
    </source>
</evidence>
<keyword evidence="5 8" id="KW-0067">ATP-binding</keyword>
<evidence type="ECO:0000256" key="2">
    <source>
        <dbReference type="ARBA" id="ARBA00022448"/>
    </source>
</evidence>
<evidence type="ECO:0000313" key="8">
    <source>
        <dbReference type="EMBL" id="MDR6244281.1"/>
    </source>
</evidence>
<dbReference type="InterPro" id="IPR003439">
    <property type="entry name" value="ABC_transporter-like_ATP-bd"/>
</dbReference>
<gene>
    <name evidence="8" type="ORF">JOC58_002174</name>
</gene>
<dbReference type="CDD" id="cd03262">
    <property type="entry name" value="ABC_HisP_GlnQ"/>
    <property type="match status" value="1"/>
</dbReference>
<organism evidence="8 9">
    <name type="scientific">Paenibacillus hunanensis</name>
    <dbReference type="NCBI Taxonomy" id="539262"/>
    <lineage>
        <taxon>Bacteria</taxon>
        <taxon>Bacillati</taxon>
        <taxon>Bacillota</taxon>
        <taxon>Bacilli</taxon>
        <taxon>Bacillales</taxon>
        <taxon>Paenibacillaceae</taxon>
        <taxon>Paenibacillus</taxon>
    </lineage>
</organism>
<dbReference type="PANTHER" id="PTHR43166">
    <property type="entry name" value="AMINO ACID IMPORT ATP-BINDING PROTEIN"/>
    <property type="match status" value="1"/>
</dbReference>
<dbReference type="PIRSF" id="PIRSF039085">
    <property type="entry name" value="ABC_ATPase_HisP"/>
    <property type="match status" value="1"/>
</dbReference>
<evidence type="ECO:0000256" key="5">
    <source>
        <dbReference type="ARBA" id="ARBA00022840"/>
    </source>
</evidence>
<sequence length="250" mass="27803">MLEIRNLHKAFGSLEVLKGIDVDLEKGKVLVIIGPSGSGKTTLLRCMNLLELPDQGSMKLSDRKLEFKSGRKLPTREVTELRKRTGMVFQSYNLFPHKTVIENIMEGPVIVQKKDRAAARAHAQELLTKVGLADRGDYYPHQLSGGQQQRVGIARAMAMEPDVLLFDEPTSALDPELVGEVLRVIKQLAQEGRTMVIVTHEMKFAADVADHVILMDGGYIIEQGPPQQVINNPQSPRAQQFMNRIAGEDI</sequence>
<reference evidence="8 9" key="1">
    <citation type="submission" date="2023-07" db="EMBL/GenBank/DDBJ databases">
        <title>Genomic Encyclopedia of Type Strains, Phase IV (KMG-IV): sequencing the most valuable type-strain genomes for metagenomic binning, comparative biology and taxonomic classification.</title>
        <authorList>
            <person name="Goeker M."/>
        </authorList>
    </citation>
    <scope>NUCLEOTIDE SEQUENCE [LARGE SCALE GENOMIC DNA]</scope>
    <source>
        <strain evidence="8 9">DSM 22170</strain>
    </source>
</reference>
<dbReference type="InterPro" id="IPR030679">
    <property type="entry name" value="ABC_ATPase_HisP-typ"/>
</dbReference>
<evidence type="ECO:0000313" key="9">
    <source>
        <dbReference type="Proteomes" id="UP001185028"/>
    </source>
</evidence>
<name>A0ABU1IYH4_9BACL</name>
<accession>A0ABU1IYH4</accession>
<comment type="caution">
    <text evidence="8">The sequence shown here is derived from an EMBL/GenBank/DDBJ whole genome shotgun (WGS) entry which is preliminary data.</text>
</comment>
<dbReference type="EC" id="3.6.3.-" evidence="8"/>
<dbReference type="InterPro" id="IPR003593">
    <property type="entry name" value="AAA+_ATPase"/>
</dbReference>
<evidence type="ECO:0000256" key="3">
    <source>
        <dbReference type="ARBA" id="ARBA00022475"/>
    </source>
</evidence>
<keyword evidence="6" id="KW-0472">Membrane</keyword>
<dbReference type="InterPro" id="IPR027417">
    <property type="entry name" value="P-loop_NTPase"/>
</dbReference>
<dbReference type="PANTHER" id="PTHR43166:SF35">
    <property type="entry name" value="L-CYSTINE IMPORT ATP-BINDING PROTEIN TCYN"/>
    <property type="match status" value="1"/>
</dbReference>
<keyword evidence="3" id="KW-1003">Cell membrane</keyword>
<dbReference type="Gene3D" id="3.40.50.300">
    <property type="entry name" value="P-loop containing nucleotide triphosphate hydrolases"/>
    <property type="match status" value="1"/>
</dbReference>
<dbReference type="SUPFAM" id="SSF52540">
    <property type="entry name" value="P-loop containing nucleoside triphosphate hydrolases"/>
    <property type="match status" value="1"/>
</dbReference>
<dbReference type="InterPro" id="IPR050086">
    <property type="entry name" value="MetN_ABC_transporter-like"/>
</dbReference>
<dbReference type="GO" id="GO:0005524">
    <property type="term" value="F:ATP binding"/>
    <property type="evidence" value="ECO:0007669"/>
    <property type="project" value="UniProtKB-KW"/>
</dbReference>
<comment type="subcellular location">
    <subcellularLocation>
        <location evidence="1">Cell membrane</location>
        <topology evidence="1">Peripheral membrane protein</topology>
    </subcellularLocation>
</comment>
<dbReference type="InterPro" id="IPR017871">
    <property type="entry name" value="ABC_transporter-like_CS"/>
</dbReference>
<dbReference type="Pfam" id="PF00005">
    <property type="entry name" value="ABC_tran"/>
    <property type="match status" value="1"/>
</dbReference>
<dbReference type="SMART" id="SM00382">
    <property type="entry name" value="AAA"/>
    <property type="match status" value="1"/>
</dbReference>
<dbReference type="PROSITE" id="PS00211">
    <property type="entry name" value="ABC_TRANSPORTER_1"/>
    <property type="match status" value="1"/>
</dbReference>
<evidence type="ECO:0000256" key="1">
    <source>
        <dbReference type="ARBA" id="ARBA00004202"/>
    </source>
</evidence>
<keyword evidence="9" id="KW-1185">Reference proteome</keyword>
<proteinExistence type="predicted"/>
<keyword evidence="2" id="KW-0813">Transport</keyword>
<feature type="domain" description="ABC transporter" evidence="7">
    <location>
        <begin position="2"/>
        <end position="242"/>
    </location>
</feature>
<protein>
    <submittedName>
        <fullName evidence="8">Cystine transport system ATP-binding protein</fullName>
        <ecNumber evidence="8">3.6.3.-</ecNumber>
    </submittedName>
</protein>
<dbReference type="EMBL" id="JAVDQH010000007">
    <property type="protein sequence ID" value="MDR6244281.1"/>
    <property type="molecule type" value="Genomic_DNA"/>
</dbReference>
<keyword evidence="4" id="KW-0547">Nucleotide-binding</keyword>
<evidence type="ECO:0000256" key="4">
    <source>
        <dbReference type="ARBA" id="ARBA00022741"/>
    </source>
</evidence>
<dbReference type="RefSeq" id="WP_188776210.1">
    <property type="nucleotide sequence ID" value="NZ_BMMB01000006.1"/>
</dbReference>
<keyword evidence="8" id="KW-0378">Hydrolase</keyword>
<evidence type="ECO:0000256" key="6">
    <source>
        <dbReference type="ARBA" id="ARBA00023136"/>
    </source>
</evidence>
<dbReference type="Proteomes" id="UP001185028">
    <property type="component" value="Unassembled WGS sequence"/>
</dbReference>